<dbReference type="Proteomes" id="UP000324800">
    <property type="component" value="Unassembled WGS sequence"/>
</dbReference>
<dbReference type="AlphaFoldDB" id="A0A5J4WHK2"/>
<sequence length="628" mass="72852">MNTLKVNPRLSLQLLNAALAERDFALVGHILHEFHNLSHFTAESAIVGALRLLLRHFPSQIRPLMQFLEKIQSVTVNKRILSAIALLHMKILVLQSDFHQAGAVGQEYLTETSLIKSGTANLICALLGQEYGIWNEFVATFAIRRLYNALINCIEPTRKINILNNWAIGIKLERDLFAHKQTGSINAQDDNLQIDKFEQQLEKETFNQIQQIIAQSPNNQVQNADEKGIISAQEMAILCGRWLSAEPSADWPLLMLHWFWKNGIGDVCVSDIAYALVMRLDSAEIINNQNHNIRDRCNYKEVDLVLQAMNQDGNDSEHKKKQQQRINQLYEREIIRRKEQTRSEMIRDEEPIQEDELNDNQNNIDIQQQQTIESNTNIDDEQFIPLNEWVLLLEVLERLLILSGRKNIFDERLNDKIKDKQIKINNKQRQTKRFIIIRDDDSDEGEVNENINVEDIIQQDQQSIDQNSFGDVYNSSHIDMQLGKRGALEVLKTLQTLTSHWRSIHFKRRMTQVSISKTNENKDILEEEKEWEYFAQCIEEILNTDGLVTAVAKARVWQILFKQQEIYQSQSRDQYGLDYYDIIMRGYHEGWFDAVVDAERTASGADNCFNEDNKISLVQLLFKSFGIE</sequence>
<protein>
    <submittedName>
        <fullName evidence="1">Uncharacterized protein</fullName>
    </submittedName>
</protein>
<dbReference type="EMBL" id="SNRW01002059">
    <property type="protein sequence ID" value="KAA6394052.1"/>
    <property type="molecule type" value="Genomic_DNA"/>
</dbReference>
<evidence type="ECO:0000313" key="1">
    <source>
        <dbReference type="EMBL" id="KAA6394052.1"/>
    </source>
</evidence>
<evidence type="ECO:0000313" key="2">
    <source>
        <dbReference type="Proteomes" id="UP000324800"/>
    </source>
</evidence>
<dbReference type="OrthoDB" id="10690023at2759"/>
<gene>
    <name evidence="1" type="ORF">EZS28_010421</name>
</gene>
<proteinExistence type="predicted"/>
<organism evidence="1 2">
    <name type="scientific">Streblomastix strix</name>
    <dbReference type="NCBI Taxonomy" id="222440"/>
    <lineage>
        <taxon>Eukaryota</taxon>
        <taxon>Metamonada</taxon>
        <taxon>Preaxostyla</taxon>
        <taxon>Oxymonadida</taxon>
        <taxon>Streblomastigidae</taxon>
        <taxon>Streblomastix</taxon>
    </lineage>
</organism>
<name>A0A5J4WHK2_9EUKA</name>
<accession>A0A5J4WHK2</accession>
<reference evidence="1 2" key="1">
    <citation type="submission" date="2019-03" db="EMBL/GenBank/DDBJ databases">
        <title>Single cell metagenomics reveals metabolic interactions within the superorganism composed of flagellate Streblomastix strix and complex community of Bacteroidetes bacteria on its surface.</title>
        <authorList>
            <person name="Treitli S.C."/>
            <person name="Kolisko M."/>
            <person name="Husnik F."/>
            <person name="Keeling P."/>
            <person name="Hampl V."/>
        </authorList>
    </citation>
    <scope>NUCLEOTIDE SEQUENCE [LARGE SCALE GENOMIC DNA]</scope>
    <source>
        <strain evidence="1">ST1C</strain>
    </source>
</reference>
<comment type="caution">
    <text evidence="1">The sequence shown here is derived from an EMBL/GenBank/DDBJ whole genome shotgun (WGS) entry which is preliminary data.</text>
</comment>